<dbReference type="GO" id="GO:0009792">
    <property type="term" value="P:embryo development ending in birth or egg hatching"/>
    <property type="evidence" value="ECO:0007669"/>
    <property type="project" value="EnsemblMetazoa"/>
</dbReference>
<accession>G0NP21</accession>
<keyword evidence="4" id="KW-1185">Reference proteome</keyword>
<dbReference type="Pfam" id="PF12752">
    <property type="entry name" value="SUZ"/>
    <property type="match status" value="1"/>
</dbReference>
<dbReference type="GO" id="GO:0005730">
    <property type="term" value="C:nucleolus"/>
    <property type="evidence" value="ECO:0007669"/>
    <property type="project" value="EnsemblMetazoa"/>
</dbReference>
<evidence type="ECO:0000256" key="1">
    <source>
        <dbReference type="SAM" id="MobiDB-lite"/>
    </source>
</evidence>
<dbReference type="InterPro" id="IPR024771">
    <property type="entry name" value="SUZ"/>
</dbReference>
<dbReference type="STRING" id="135651.G0NP21"/>
<feature type="compositionally biased region" description="Polar residues" evidence="1">
    <location>
        <begin position="410"/>
        <end position="450"/>
    </location>
</feature>
<protein>
    <recommendedName>
        <fullName evidence="2">SUZ domain-containing protein</fullName>
    </recommendedName>
</protein>
<dbReference type="GO" id="GO:0005737">
    <property type="term" value="C:cytoplasm"/>
    <property type="evidence" value="ECO:0007669"/>
    <property type="project" value="EnsemblMetazoa"/>
</dbReference>
<feature type="compositionally biased region" description="Basic and acidic residues" evidence="1">
    <location>
        <begin position="87"/>
        <end position="102"/>
    </location>
</feature>
<sequence length="450" mass="51315">MVKLLQRKEEKKEAFFEKVKAVENGGPIPKLQTEDGLGPAVDEPKRVFLRRPKDGFASANVVESPPPTTTSPEDQPISRSRPHHKSNQRDQKQPAQTYEERQAAYQAARNRILGTEYKPDNQEIKEIKFIDRSKSPETLKMTQQNMVEHYGEELSRELMQQPVENFMAPQVQFVPDFSHPPPYLSLQDRCAAYNGPHGYQTMSQNVPQSQQQHQFIENPYYMQVNGQMPVQYVQNQMPHFIPQDPSAVSPSPQGYMDSNPYYYCQPNQQQMNYVAGNLPNMAYPPPNFPPQGHQNQQIMNQMNSQQMLQMRPMNGPMLNQFQVLPGLSRPNNPSVHGASPSLGPGRVQNKQQMMFQSDSGPPMKPPSLMSNMQEKNTHKNGGQPRQFHNQQNGQFNQNQNSNFNGMTNGRKQSNKNSRAQQKGNDILMNKNNFNYPHPSVSNVQNPIPFG</sequence>
<dbReference type="OrthoDB" id="5373615at2759"/>
<evidence type="ECO:0000313" key="3">
    <source>
        <dbReference type="EMBL" id="EGT35026.1"/>
    </source>
</evidence>
<feature type="region of interest" description="Disordered" evidence="1">
    <location>
        <begin position="374"/>
        <end position="450"/>
    </location>
</feature>
<feature type="domain" description="SUZ" evidence="2">
    <location>
        <begin position="18"/>
        <end position="117"/>
    </location>
</feature>
<dbReference type="AlphaFoldDB" id="G0NP21"/>
<dbReference type="GO" id="GO:0005813">
    <property type="term" value="C:centrosome"/>
    <property type="evidence" value="ECO:0007669"/>
    <property type="project" value="EnsemblMetazoa"/>
</dbReference>
<proteinExistence type="predicted"/>
<reference evidence="4" key="1">
    <citation type="submission" date="2011-07" db="EMBL/GenBank/DDBJ databases">
        <authorList>
            <consortium name="Caenorhabditis brenneri Sequencing and Analysis Consortium"/>
            <person name="Wilson R.K."/>
        </authorList>
    </citation>
    <scope>NUCLEOTIDE SEQUENCE [LARGE SCALE GENOMIC DNA]</scope>
    <source>
        <strain evidence="4">PB2801</strain>
    </source>
</reference>
<feature type="compositionally biased region" description="Basic and acidic residues" evidence="1">
    <location>
        <begin position="42"/>
        <end position="54"/>
    </location>
</feature>
<evidence type="ECO:0000259" key="2">
    <source>
        <dbReference type="PROSITE" id="PS51673"/>
    </source>
</evidence>
<feature type="compositionally biased region" description="Low complexity" evidence="1">
    <location>
        <begin position="386"/>
        <end position="409"/>
    </location>
</feature>
<dbReference type="EMBL" id="GL379918">
    <property type="protein sequence ID" value="EGT35026.1"/>
    <property type="molecule type" value="Genomic_DNA"/>
</dbReference>
<dbReference type="Proteomes" id="UP000008068">
    <property type="component" value="Unassembled WGS sequence"/>
</dbReference>
<dbReference type="eggNOG" id="ENOG502TH1G">
    <property type="taxonomic scope" value="Eukaryota"/>
</dbReference>
<dbReference type="GO" id="GO:0010824">
    <property type="term" value="P:regulation of centrosome duplication"/>
    <property type="evidence" value="ECO:0007669"/>
    <property type="project" value="EnsemblMetazoa"/>
</dbReference>
<feature type="region of interest" description="Disordered" evidence="1">
    <location>
        <begin position="23"/>
        <end position="102"/>
    </location>
</feature>
<dbReference type="PROSITE" id="PS51673">
    <property type="entry name" value="SUZ"/>
    <property type="match status" value="1"/>
</dbReference>
<organism evidence="4">
    <name type="scientific">Caenorhabditis brenneri</name>
    <name type="common">Nematode worm</name>
    <dbReference type="NCBI Taxonomy" id="135651"/>
    <lineage>
        <taxon>Eukaryota</taxon>
        <taxon>Metazoa</taxon>
        <taxon>Ecdysozoa</taxon>
        <taxon>Nematoda</taxon>
        <taxon>Chromadorea</taxon>
        <taxon>Rhabditida</taxon>
        <taxon>Rhabditina</taxon>
        <taxon>Rhabditomorpha</taxon>
        <taxon>Rhabditoidea</taxon>
        <taxon>Rhabditidae</taxon>
        <taxon>Peloderinae</taxon>
        <taxon>Caenorhabditis</taxon>
    </lineage>
</organism>
<dbReference type="GO" id="GO:0051301">
    <property type="term" value="P:cell division"/>
    <property type="evidence" value="ECO:0007669"/>
    <property type="project" value="EnsemblMetazoa"/>
</dbReference>
<dbReference type="InParanoid" id="G0NP21"/>
<dbReference type="GO" id="GO:0045132">
    <property type="term" value="P:meiotic chromosome segregation"/>
    <property type="evidence" value="ECO:0007669"/>
    <property type="project" value="EnsemblMetazoa"/>
</dbReference>
<dbReference type="HOGENOM" id="CLU_515108_0_0_1"/>
<gene>
    <name evidence="3" type="ORF">CAEBREN_28567</name>
</gene>
<evidence type="ECO:0000313" key="4">
    <source>
        <dbReference type="Proteomes" id="UP000008068"/>
    </source>
</evidence>
<name>G0NP21_CAEBE</name>
<feature type="region of interest" description="Disordered" evidence="1">
    <location>
        <begin position="325"/>
        <end position="346"/>
    </location>
</feature>
<dbReference type="FunCoup" id="G0NP21">
    <property type="interactions" value="770"/>
</dbReference>